<organism evidence="2">
    <name type="scientific">hydrothermal vent metagenome</name>
    <dbReference type="NCBI Taxonomy" id="652676"/>
    <lineage>
        <taxon>unclassified sequences</taxon>
        <taxon>metagenomes</taxon>
        <taxon>ecological metagenomes</taxon>
    </lineage>
</organism>
<evidence type="ECO:0000313" key="2">
    <source>
        <dbReference type="EMBL" id="SFV62915.1"/>
    </source>
</evidence>
<feature type="transmembrane region" description="Helical" evidence="1">
    <location>
        <begin position="1149"/>
        <end position="1170"/>
    </location>
</feature>
<sequence length="1335" mass="151400">MLKFFYIIIISLLFLTNSLYSIEESKIPSSLIEWKDWVLDDIEDRECPIEYQTGIPKCSWYNDISVALNGQQLDFNMSVTLYRDKTKVTLPSAHLAWVKDVFVNGKKAIVLDSKSKAILILDKGTHTITGSIPWRKNLKYLQLPHSVALVNLYKNDKKISSTSVDQNSRLWLDKTGSTNSEKGTLSVSIYRKVVDGHPLRMQSYLHFSVSGKMRSVILDGILLDKFLPTAISGSLDATVTEDKKLKVEVKAGEWGITIDSYTPYNLTRLQKPKGEFIYANQEVWTLQTNPNYRTIEIEGAIAIDPAQTTLPKGWRSLPAYLVTDEVFVIKELYKSAKQQQKNEFRLKRQIWLDFDGKGYTISDKINAKISEVRRLEATAVLDLASVSINAKPTLITTLGDTSQKGVELRKENLKIEASSRYEGDISLPPASGWDEKFDSVNTTLHLPAGWKLFASFGSDGRGSGWIDKWNLMDIFLVLLLGIAIYQLYGWRWSAPATLFIILLWHESDAPTIIWLFVLVLVALLRVLEEGRLRKVLKVLMAIVVAITVLEVLQFSVHEIRTALYPQLEKDYYSDSFFPPVLSASVDEEDSMVFKKDKSISYRQRNMSVQESFVPVKKVSKSQNEIMQNRIDPNAVVQTGIGKPAWSWNTHQFSWQSAVGSDEWLELWLISPTLSKVLKVLHIIGMLFLLYMFLHEFVKNRLPRLNLNGAKVLSILLLLTLSSNTLRADIPSDKMLEELKNKLTVAPTCLPHCATIESVEVDIADDILKIKVDISAGANISVPIFGNRNRWLPSSVMIDNKRANLNIDSGGLSIMLEKGVHEVILSGSLIGHEQIMLSSTLALHNLKSLSTNKSWQISTDYKSYIEINNLKEQKEKEQEKSRIEPMVQVSRTLYFGQRWYIDTEVKLLNHIDKPHRLLYILLPNESILDKEIELKDGKAVLHLDSKNSNYHWRSSIPITESLELNFAKDSQQIEIWQMDISSIWDITYEGIEPIEQLKVGDILMPRFKPWQGDKLKLTMQRAKAVRGKSLTIESSRLEIVQSGRYRDMRLNLNLKSSKAGQYTITIDGAEKLNPTQIDGKSHYLKINNGKVSIPLKAKAQKVKLSWREEIGATDSYIFPHIDLNSDSVNSSIHLTLPYNRWVLWTDGPTIGPAVLLWGVLLAVLLFALILGRVKGTPLKTRDWLLLGLGVSTTSVFIMLPVVMWIFALRFKEQKGFALKGWLRNFTQIGLVILTFIALGTIIGAVSAGLLGNPDMMIVGNDSYGYNLNWYSDRISTATIAEPTVISVSIWYYRALMLLWAIWIAFSLIGWLKWAWAVFSEGDIWSKDEKKGEGEVE</sequence>
<feature type="transmembrane region" description="Helical" evidence="1">
    <location>
        <begin position="509"/>
        <end position="526"/>
    </location>
</feature>
<reference evidence="2" key="1">
    <citation type="submission" date="2016-10" db="EMBL/GenBank/DDBJ databases">
        <authorList>
            <person name="de Groot N.N."/>
        </authorList>
    </citation>
    <scope>NUCLEOTIDE SEQUENCE</scope>
</reference>
<name>A0A1W1CB18_9ZZZZ</name>
<feature type="transmembrane region" description="Helical" evidence="1">
    <location>
        <begin position="1289"/>
        <end position="1310"/>
    </location>
</feature>
<gene>
    <name evidence="2" type="ORF">MNB_SV-12-1758</name>
</gene>
<feature type="transmembrane region" description="Helical" evidence="1">
    <location>
        <begin position="471"/>
        <end position="489"/>
    </location>
</feature>
<feature type="transmembrane region" description="Helical" evidence="1">
    <location>
        <begin position="538"/>
        <end position="556"/>
    </location>
</feature>
<feature type="transmembrane region" description="Helical" evidence="1">
    <location>
        <begin position="1227"/>
        <end position="1249"/>
    </location>
</feature>
<feature type="transmembrane region" description="Helical" evidence="1">
    <location>
        <begin position="6"/>
        <end position="22"/>
    </location>
</feature>
<evidence type="ECO:0000256" key="1">
    <source>
        <dbReference type="SAM" id="Phobius"/>
    </source>
</evidence>
<feature type="transmembrane region" description="Helical" evidence="1">
    <location>
        <begin position="1182"/>
        <end position="1206"/>
    </location>
</feature>
<proteinExistence type="predicted"/>
<protein>
    <submittedName>
        <fullName evidence="2">Uncharacterized protein</fullName>
    </submittedName>
</protein>
<keyword evidence="1" id="KW-1133">Transmembrane helix</keyword>
<accession>A0A1W1CB18</accession>
<keyword evidence="1" id="KW-0472">Membrane</keyword>
<dbReference type="EMBL" id="FPHE01000120">
    <property type="protein sequence ID" value="SFV62915.1"/>
    <property type="molecule type" value="Genomic_DNA"/>
</dbReference>
<keyword evidence="1" id="KW-0812">Transmembrane</keyword>